<organism evidence="1 2">
    <name type="scientific">Anisodus tanguticus</name>
    <dbReference type="NCBI Taxonomy" id="243964"/>
    <lineage>
        <taxon>Eukaryota</taxon>
        <taxon>Viridiplantae</taxon>
        <taxon>Streptophyta</taxon>
        <taxon>Embryophyta</taxon>
        <taxon>Tracheophyta</taxon>
        <taxon>Spermatophyta</taxon>
        <taxon>Magnoliopsida</taxon>
        <taxon>eudicotyledons</taxon>
        <taxon>Gunneridae</taxon>
        <taxon>Pentapetalae</taxon>
        <taxon>asterids</taxon>
        <taxon>lamiids</taxon>
        <taxon>Solanales</taxon>
        <taxon>Solanaceae</taxon>
        <taxon>Solanoideae</taxon>
        <taxon>Hyoscyameae</taxon>
        <taxon>Anisodus</taxon>
    </lineage>
</organism>
<comment type="caution">
    <text evidence="1">The sequence shown here is derived from an EMBL/GenBank/DDBJ whole genome shotgun (WGS) entry which is preliminary data.</text>
</comment>
<gene>
    <name evidence="1" type="ORF">RND71_008079</name>
</gene>
<proteinExistence type="predicted"/>
<dbReference type="EMBL" id="JAVYJV010000004">
    <property type="protein sequence ID" value="KAK4372695.1"/>
    <property type="molecule type" value="Genomic_DNA"/>
</dbReference>
<protein>
    <submittedName>
        <fullName evidence="1">Uncharacterized protein</fullName>
    </submittedName>
</protein>
<accession>A0AAE1SN24</accession>
<evidence type="ECO:0000313" key="1">
    <source>
        <dbReference type="EMBL" id="KAK4372695.1"/>
    </source>
</evidence>
<keyword evidence="2" id="KW-1185">Reference proteome</keyword>
<sequence length="107" mass="11535">MDEVIGMTSGYGCGKRRKSGTVGYLLNQSSDKPSITTTGGEAKLRRQLRFLLASFLATSFSSGRLVKWLGAPLARPSRAVLACTSKQISSLILLLCRQAWANEVGLD</sequence>
<reference evidence="1" key="1">
    <citation type="submission" date="2023-12" db="EMBL/GenBank/DDBJ databases">
        <title>Genome assembly of Anisodus tanguticus.</title>
        <authorList>
            <person name="Wang Y.-J."/>
        </authorList>
    </citation>
    <scope>NUCLEOTIDE SEQUENCE</scope>
    <source>
        <strain evidence="1">KB-2021</strain>
        <tissue evidence="1">Leaf</tissue>
    </source>
</reference>
<evidence type="ECO:0000313" key="2">
    <source>
        <dbReference type="Proteomes" id="UP001291623"/>
    </source>
</evidence>
<name>A0AAE1SN24_9SOLA</name>
<dbReference type="Proteomes" id="UP001291623">
    <property type="component" value="Unassembled WGS sequence"/>
</dbReference>
<dbReference type="AlphaFoldDB" id="A0AAE1SN24"/>